<evidence type="ECO:0000256" key="10">
    <source>
        <dbReference type="PROSITE-ProRule" id="PRU00524"/>
    </source>
</evidence>
<keyword evidence="6" id="KW-0686">Riboflavin biosynthesis</keyword>
<feature type="repeat" description="Lumazine-binding" evidence="10">
    <location>
        <begin position="1"/>
        <end position="98"/>
    </location>
</feature>
<evidence type="ECO:0000256" key="6">
    <source>
        <dbReference type="ARBA" id="ARBA00022619"/>
    </source>
</evidence>
<evidence type="ECO:0000256" key="9">
    <source>
        <dbReference type="NCBIfam" id="TIGR00187"/>
    </source>
</evidence>
<evidence type="ECO:0000259" key="11">
    <source>
        <dbReference type="PROSITE" id="PS51177"/>
    </source>
</evidence>
<sequence>MFTGLVQSLGNLRLLTDDRLEVLCRSKDAALILTDLTIGDSVAVDGACLTVEEILPQGFIVTVSPETIDRTTIGQKDRTSSYANLETSLRVGGKIGGHFVTGHIDGIGRLVSSKSTATSWEMRFAAPESLTAQWSDYLSRYLVSKGSIAVNGVSLTIAECDRGGNWFTVAVIPHTYTHTNLSQLQLNEWVNLEADILGKYVEKLTMSSHSGFRDREIITPDFLAANGY</sequence>
<evidence type="ECO:0000256" key="2">
    <source>
        <dbReference type="ARBA" id="ARBA00002803"/>
    </source>
</evidence>
<dbReference type="NCBIfam" id="TIGR00187">
    <property type="entry name" value="ribE"/>
    <property type="match status" value="1"/>
</dbReference>
<dbReference type="EMBL" id="PVWO01000039">
    <property type="protein sequence ID" value="PSB58337.1"/>
    <property type="molecule type" value="Genomic_DNA"/>
</dbReference>
<dbReference type="PROSITE" id="PS51177">
    <property type="entry name" value="LUMAZINE_BIND"/>
    <property type="match status" value="2"/>
</dbReference>
<proteinExistence type="predicted"/>
<dbReference type="PANTHER" id="PTHR21098:SF12">
    <property type="entry name" value="RIBOFLAVIN SYNTHASE"/>
    <property type="match status" value="1"/>
</dbReference>
<dbReference type="InterPro" id="IPR026017">
    <property type="entry name" value="Lumazine-bd_dom"/>
</dbReference>
<comment type="caution">
    <text evidence="12">The sequence shown here is derived from an EMBL/GenBank/DDBJ whole genome shotgun (WGS) entry which is preliminary data.</text>
</comment>
<keyword evidence="8" id="KW-0677">Repeat</keyword>
<comment type="function">
    <text evidence="2">Catalyzes the dismutation of two molecules of 6,7-dimethyl-8-ribityllumazine, resulting in the formation of riboflavin and 5-amino-6-(D-ribitylamino)uracil.</text>
</comment>
<name>A0A2T1GKJ7_9CYAN</name>
<evidence type="ECO:0000313" key="12">
    <source>
        <dbReference type="EMBL" id="PSB58337.1"/>
    </source>
</evidence>
<dbReference type="InterPro" id="IPR001783">
    <property type="entry name" value="Lumazine-bd"/>
</dbReference>
<dbReference type="PIRSF" id="PIRSF000498">
    <property type="entry name" value="Riboflavin_syn_A"/>
    <property type="match status" value="1"/>
</dbReference>
<dbReference type="AlphaFoldDB" id="A0A2T1GKJ7"/>
<dbReference type="Proteomes" id="UP000238937">
    <property type="component" value="Unassembled WGS sequence"/>
</dbReference>
<feature type="repeat" description="Lumazine-binding" evidence="10">
    <location>
        <begin position="99"/>
        <end position="205"/>
    </location>
</feature>
<evidence type="ECO:0000256" key="8">
    <source>
        <dbReference type="ARBA" id="ARBA00022737"/>
    </source>
</evidence>
<reference evidence="12 13" key="1">
    <citation type="submission" date="2018-03" db="EMBL/GenBank/DDBJ databases">
        <title>The ancient ancestry and fast evolution of plastids.</title>
        <authorList>
            <person name="Moore K.R."/>
            <person name="Magnabosco C."/>
            <person name="Momper L."/>
            <person name="Gold D.A."/>
            <person name="Bosak T."/>
            <person name="Fournier G.P."/>
        </authorList>
    </citation>
    <scope>NUCLEOTIDE SEQUENCE [LARGE SCALE GENOMIC DNA]</scope>
    <source>
        <strain evidence="12 13">CCALA 037</strain>
    </source>
</reference>
<accession>A0A2T1GKJ7</accession>
<dbReference type="PANTHER" id="PTHR21098">
    <property type="entry name" value="RIBOFLAVIN SYNTHASE ALPHA CHAIN"/>
    <property type="match status" value="1"/>
</dbReference>
<comment type="catalytic activity">
    <reaction evidence="1">
        <text>2 6,7-dimethyl-8-(1-D-ribityl)lumazine + H(+) = 5-amino-6-(D-ribitylamino)uracil + riboflavin</text>
        <dbReference type="Rhea" id="RHEA:20772"/>
        <dbReference type="ChEBI" id="CHEBI:15378"/>
        <dbReference type="ChEBI" id="CHEBI:15934"/>
        <dbReference type="ChEBI" id="CHEBI:57986"/>
        <dbReference type="ChEBI" id="CHEBI:58201"/>
        <dbReference type="EC" id="2.5.1.9"/>
    </reaction>
</comment>
<dbReference type="GO" id="GO:0009231">
    <property type="term" value="P:riboflavin biosynthetic process"/>
    <property type="evidence" value="ECO:0007669"/>
    <property type="project" value="UniProtKB-KW"/>
</dbReference>
<keyword evidence="13" id="KW-1185">Reference proteome</keyword>
<dbReference type="InterPro" id="IPR017938">
    <property type="entry name" value="Riboflavin_synthase-like_b-brl"/>
</dbReference>
<evidence type="ECO:0000256" key="3">
    <source>
        <dbReference type="ARBA" id="ARBA00004887"/>
    </source>
</evidence>
<dbReference type="EC" id="2.5.1.9" evidence="4 9"/>
<dbReference type="RefSeq" id="WP_106300946.1">
    <property type="nucleotide sequence ID" value="NZ_PVWO01000039.1"/>
</dbReference>
<evidence type="ECO:0000256" key="7">
    <source>
        <dbReference type="ARBA" id="ARBA00022679"/>
    </source>
</evidence>
<dbReference type="InterPro" id="IPR023366">
    <property type="entry name" value="ATP_synth_asu-like_sf"/>
</dbReference>
<dbReference type="SUPFAM" id="SSF63380">
    <property type="entry name" value="Riboflavin synthase domain-like"/>
    <property type="match status" value="2"/>
</dbReference>
<dbReference type="CDD" id="cd00402">
    <property type="entry name" value="Riboflavin_synthase_like"/>
    <property type="match status" value="1"/>
</dbReference>
<keyword evidence="7" id="KW-0808">Transferase</keyword>
<evidence type="ECO:0000256" key="1">
    <source>
        <dbReference type="ARBA" id="ARBA00000968"/>
    </source>
</evidence>
<dbReference type="Gene3D" id="2.40.30.20">
    <property type="match status" value="2"/>
</dbReference>
<evidence type="ECO:0000313" key="13">
    <source>
        <dbReference type="Proteomes" id="UP000238937"/>
    </source>
</evidence>
<feature type="domain" description="Lumazine-binding" evidence="11">
    <location>
        <begin position="1"/>
        <end position="98"/>
    </location>
</feature>
<protein>
    <recommendedName>
        <fullName evidence="5 9">Riboflavin synthase</fullName>
        <ecNumber evidence="4 9">2.5.1.9</ecNumber>
    </recommendedName>
</protein>
<evidence type="ECO:0000256" key="4">
    <source>
        <dbReference type="ARBA" id="ARBA00012827"/>
    </source>
</evidence>
<dbReference type="GO" id="GO:0004746">
    <property type="term" value="F:riboflavin synthase activity"/>
    <property type="evidence" value="ECO:0007669"/>
    <property type="project" value="UniProtKB-UniRule"/>
</dbReference>
<comment type="pathway">
    <text evidence="3">Cofactor biosynthesis; riboflavin biosynthesis; riboflavin from 2-hydroxy-3-oxobutyl phosphate and 5-amino-6-(D-ribitylamino)uracil: step 2/2.</text>
</comment>
<gene>
    <name evidence="12" type="ORF">C7B77_05095</name>
</gene>
<evidence type="ECO:0000256" key="5">
    <source>
        <dbReference type="ARBA" id="ARBA00013950"/>
    </source>
</evidence>
<feature type="domain" description="Lumazine-binding" evidence="11">
    <location>
        <begin position="99"/>
        <end position="205"/>
    </location>
</feature>
<organism evidence="12 13">
    <name type="scientific">Chamaesiphon polymorphus CCALA 037</name>
    <dbReference type="NCBI Taxonomy" id="2107692"/>
    <lineage>
        <taxon>Bacteria</taxon>
        <taxon>Bacillati</taxon>
        <taxon>Cyanobacteriota</taxon>
        <taxon>Cyanophyceae</taxon>
        <taxon>Gomontiellales</taxon>
        <taxon>Chamaesiphonaceae</taxon>
        <taxon>Chamaesiphon</taxon>
    </lineage>
</organism>
<dbReference type="Pfam" id="PF00677">
    <property type="entry name" value="Lum_binding"/>
    <property type="match status" value="2"/>
</dbReference>
<dbReference type="NCBIfam" id="NF006767">
    <property type="entry name" value="PRK09289.1"/>
    <property type="match status" value="1"/>
</dbReference>
<dbReference type="OrthoDB" id="9788537at2"/>